<keyword evidence="3" id="KW-0240">DNA-directed RNA polymerase</keyword>
<gene>
    <name evidence="7" type="ORF">L203_100344</name>
</gene>
<dbReference type="GO" id="GO:0005730">
    <property type="term" value="C:nucleolus"/>
    <property type="evidence" value="ECO:0007669"/>
    <property type="project" value="UniProtKB-SubCell"/>
</dbReference>
<evidence type="ECO:0000256" key="6">
    <source>
        <dbReference type="SAM" id="MobiDB-lite"/>
    </source>
</evidence>
<protein>
    <recommendedName>
        <fullName evidence="9">DNA-directed RNA polymerase I subunit RPA49</fullName>
    </recommendedName>
</protein>
<dbReference type="Pfam" id="PF06870">
    <property type="entry name" value="RNA_pol_I_A49"/>
    <property type="match status" value="2"/>
</dbReference>
<keyword evidence="4" id="KW-0804">Transcription</keyword>
<reference evidence="7" key="2">
    <citation type="journal article" date="2022" name="Elife">
        <title>Obligate sexual reproduction of a homothallic fungus closely related to the Cryptococcus pathogenic species complex.</title>
        <authorList>
            <person name="Passer A.R."/>
            <person name="Clancey S.A."/>
            <person name="Shea T."/>
            <person name="David-Palma M."/>
            <person name="Averette A.F."/>
            <person name="Boekhout T."/>
            <person name="Porcel B.M."/>
            <person name="Nowrousian M."/>
            <person name="Cuomo C.A."/>
            <person name="Sun S."/>
            <person name="Heitman J."/>
            <person name="Coelho M.A."/>
        </authorList>
    </citation>
    <scope>NUCLEOTIDE SEQUENCE</scope>
    <source>
        <strain evidence="7">CBS 7841</strain>
    </source>
</reference>
<dbReference type="AlphaFoldDB" id="A0AAJ8JMW6"/>
<evidence type="ECO:0000256" key="1">
    <source>
        <dbReference type="ARBA" id="ARBA00004604"/>
    </source>
</evidence>
<comment type="similarity">
    <text evidence="2">Belongs to the eukaryotic RPA49/POLR1E RNA polymerase subunit family.</text>
</comment>
<evidence type="ECO:0000256" key="4">
    <source>
        <dbReference type="ARBA" id="ARBA00023163"/>
    </source>
</evidence>
<evidence type="ECO:0000256" key="3">
    <source>
        <dbReference type="ARBA" id="ARBA00022478"/>
    </source>
</evidence>
<evidence type="ECO:0000313" key="7">
    <source>
        <dbReference type="EMBL" id="WVN85199.1"/>
    </source>
</evidence>
<dbReference type="GeneID" id="91084560"/>
<accession>A0AAJ8JMW6</accession>
<dbReference type="GO" id="GO:0000428">
    <property type="term" value="C:DNA-directed RNA polymerase complex"/>
    <property type="evidence" value="ECO:0007669"/>
    <property type="project" value="UniProtKB-KW"/>
</dbReference>
<comment type="subcellular location">
    <subcellularLocation>
        <location evidence="1">Nucleus</location>
        <location evidence="1">Nucleolus</location>
    </subcellularLocation>
</comment>
<dbReference type="GO" id="GO:0006351">
    <property type="term" value="P:DNA-templated transcription"/>
    <property type="evidence" value="ECO:0007669"/>
    <property type="project" value="InterPro"/>
</dbReference>
<dbReference type="GO" id="GO:0003677">
    <property type="term" value="F:DNA binding"/>
    <property type="evidence" value="ECO:0007669"/>
    <property type="project" value="InterPro"/>
</dbReference>
<name>A0AAJ8JMW6_9TREE</name>
<dbReference type="KEGG" id="cdep:91084560"/>
<sequence length="414" mass="46614">MASSSQLPKKSQKRKSMASGSASTMSITLEEALTGAGPVFANFPSLKPSKNTAFGIYSRDAATTFDISKQHTLVAGETEDVEFFSTNRDRGMNVEGADVQYLPAIYDPSTQTVHIHPSTPLYLLAHRVKRLRNVSLTPAPTQHAKALYKVQRNNLGEAFGTRKAKSQIKSEERNKVNADAMKDAKDHLMETIGELDEDHLEVTAPGEMIPTPNLETSDVTEVYPRESIIPSEEWQALDVGRLLEAGDDKERNSLLPWRRSSWLHYKLRNAINIKDKSYRKIQLQYILYLACLLHFLDFAPRLPKTPASELLDRFVHVPRRVLDSLITRFTEVVDKKHNVTEKMRTKLLVAKDLKMEPTKISTLFKQLGCTLKIATPEEREAQGITLAEASSRRRAVLTAPVKFPKIKQRGPAKR</sequence>
<evidence type="ECO:0000256" key="5">
    <source>
        <dbReference type="ARBA" id="ARBA00023242"/>
    </source>
</evidence>
<feature type="region of interest" description="Disordered" evidence="6">
    <location>
        <begin position="1"/>
        <end position="22"/>
    </location>
</feature>
<proteinExistence type="inferred from homology"/>
<dbReference type="PANTHER" id="PTHR14440">
    <property type="entry name" value="DNA-DIRECTED RNA POLYMERASE I SUBUNIT RPA49"/>
    <property type="match status" value="1"/>
</dbReference>
<organism evidence="7 8">
    <name type="scientific">Cryptococcus depauperatus CBS 7841</name>
    <dbReference type="NCBI Taxonomy" id="1295531"/>
    <lineage>
        <taxon>Eukaryota</taxon>
        <taxon>Fungi</taxon>
        <taxon>Dikarya</taxon>
        <taxon>Basidiomycota</taxon>
        <taxon>Agaricomycotina</taxon>
        <taxon>Tremellomycetes</taxon>
        <taxon>Tremellales</taxon>
        <taxon>Cryptococcaceae</taxon>
        <taxon>Cryptococcus</taxon>
    </lineage>
</organism>
<dbReference type="RefSeq" id="XP_066065900.1">
    <property type="nucleotide sequence ID" value="XM_066209803.1"/>
</dbReference>
<reference evidence="7" key="1">
    <citation type="submission" date="2016-06" db="EMBL/GenBank/DDBJ databases">
        <authorList>
            <person name="Cuomo C."/>
            <person name="Litvintseva A."/>
            <person name="Heitman J."/>
            <person name="Chen Y."/>
            <person name="Sun S."/>
            <person name="Springer D."/>
            <person name="Dromer F."/>
            <person name="Young S."/>
            <person name="Zeng Q."/>
            <person name="Chapman S."/>
            <person name="Gujja S."/>
            <person name="Saif S."/>
            <person name="Birren B."/>
        </authorList>
    </citation>
    <scope>NUCLEOTIDE SEQUENCE</scope>
    <source>
        <strain evidence="7">CBS 7841</strain>
    </source>
</reference>
<dbReference type="EMBL" id="CP143784">
    <property type="protein sequence ID" value="WVN85199.1"/>
    <property type="molecule type" value="Genomic_DNA"/>
</dbReference>
<keyword evidence="8" id="KW-1185">Reference proteome</keyword>
<dbReference type="Proteomes" id="UP000094043">
    <property type="component" value="Chromosome 1"/>
</dbReference>
<evidence type="ECO:0000313" key="8">
    <source>
        <dbReference type="Proteomes" id="UP000094043"/>
    </source>
</evidence>
<dbReference type="InterPro" id="IPR009668">
    <property type="entry name" value="RNA_pol-assoc_fac_A49-like"/>
</dbReference>
<keyword evidence="5" id="KW-0539">Nucleus</keyword>
<evidence type="ECO:0008006" key="9">
    <source>
        <dbReference type="Google" id="ProtNLM"/>
    </source>
</evidence>
<reference evidence="7" key="3">
    <citation type="submission" date="2024-01" db="EMBL/GenBank/DDBJ databases">
        <authorList>
            <person name="Coelho M.A."/>
            <person name="David-Palma M."/>
            <person name="Shea T."/>
            <person name="Sun S."/>
            <person name="Cuomo C.A."/>
            <person name="Heitman J."/>
        </authorList>
    </citation>
    <scope>NUCLEOTIDE SEQUENCE</scope>
    <source>
        <strain evidence="7">CBS 7841</strain>
    </source>
</reference>
<evidence type="ECO:0000256" key="2">
    <source>
        <dbReference type="ARBA" id="ARBA00009430"/>
    </source>
</evidence>